<reference evidence="1 2" key="1">
    <citation type="journal article" date="2016" name="FEMS Microbiol. Lett.">
        <title>Characterization of LysPBC4, a novel Bacillus cereus-specific endolysin of bacteriophage PBC4.</title>
        <authorList>
            <person name="Na H."/>
            <person name="Kong M."/>
            <person name="Ryu S."/>
        </authorList>
    </citation>
    <scope>NUCLEOTIDE SEQUENCE [LARGE SCALE GENOMIC DNA]</scope>
</reference>
<dbReference type="Proteomes" id="UP000224963">
    <property type="component" value="Segment"/>
</dbReference>
<name>A0A1D6X8E4_9CAUD</name>
<dbReference type="EMBL" id="KT070866">
    <property type="protein sequence ID" value="AKQ08275.1"/>
    <property type="molecule type" value="Genomic_DNA"/>
</dbReference>
<accession>A0A1D6X8E4</accession>
<evidence type="ECO:0000313" key="2">
    <source>
        <dbReference type="Proteomes" id="UP000224963"/>
    </source>
</evidence>
<gene>
    <name evidence="1" type="ORF">PBC4_083</name>
</gene>
<evidence type="ECO:0000313" key="1">
    <source>
        <dbReference type="EMBL" id="AKQ08275.1"/>
    </source>
</evidence>
<sequence>MFARINFEENQHITKEELKTIEEVICDTVKTEELIEVVETGKVKTFASWDHTYDKEEAEEGNKHLVVKSEMVKLETYQEYIVELTSFLIKFPNLKIKLRGTMQTNDTQLSNMMDFMNAAVEKFNNALKNFNEKVEFNQRCDVHIGNLGLLNINQLAYTTDKCTEELQNILDEGWRILAVCPQPDQRRPDYVLGRYNENYNANYAGCLYL</sequence>
<proteinExistence type="predicted"/>
<protein>
    <submittedName>
        <fullName evidence="1">Uncharacterized protein</fullName>
    </submittedName>
</protein>
<organism evidence="1 2">
    <name type="scientific">Bacillus phage PBC4</name>
    <dbReference type="NCBI Taxonomy" id="1675028"/>
    <lineage>
        <taxon>Viruses</taxon>
        <taxon>Duplodnaviria</taxon>
        <taxon>Heunggongvirae</taxon>
        <taxon>Uroviricota</taxon>
        <taxon>Caudoviricetes</taxon>
        <taxon>Sejongvirinae</taxon>
        <taxon>Yihwangvirus</taxon>
        <taxon>Yihwangvirus PBC4</taxon>
    </lineage>
</organism>
<keyword evidence="2" id="KW-1185">Reference proteome</keyword>